<reference evidence="3 4" key="1">
    <citation type="journal article" date="2018" name="IMA Fungus">
        <title>IMA Genome-F 9: Draft genome sequence of Annulohypoxylon stygium, Aspergillus mulundensis, Berkeleyomyces basicola (syn. Thielaviopsis basicola), Ceratocystis smalleyi, two Cercospora beticola strains, Coleophoma cylindrospora, Fusarium fracticaudum, Phialophora cf. hyalina, and Morchella septimelata.</title>
        <authorList>
            <person name="Wingfield B.D."/>
            <person name="Bills G.F."/>
            <person name="Dong Y."/>
            <person name="Huang W."/>
            <person name="Nel W.J."/>
            <person name="Swalarsk-Parry B.S."/>
            <person name="Vaghefi N."/>
            <person name="Wilken P.M."/>
            <person name="An Z."/>
            <person name="de Beer Z.W."/>
            <person name="De Vos L."/>
            <person name="Chen L."/>
            <person name="Duong T.A."/>
            <person name="Gao Y."/>
            <person name="Hammerbacher A."/>
            <person name="Kikkert J.R."/>
            <person name="Li Y."/>
            <person name="Li H."/>
            <person name="Li K."/>
            <person name="Li Q."/>
            <person name="Liu X."/>
            <person name="Ma X."/>
            <person name="Naidoo K."/>
            <person name="Pethybridge S.J."/>
            <person name="Sun J."/>
            <person name="Steenkamp E.T."/>
            <person name="van der Nest M.A."/>
            <person name="van Wyk S."/>
            <person name="Wingfield M.J."/>
            <person name="Xiong C."/>
            <person name="Yue Q."/>
            <person name="Zhang X."/>
        </authorList>
    </citation>
    <scope>NUCLEOTIDE SEQUENCE [LARGE SCALE GENOMIC DNA]</scope>
    <source>
        <strain evidence="3 4">BP6252</strain>
    </source>
</reference>
<dbReference type="InterPro" id="IPR032474">
    <property type="entry name" value="Argonaute_N"/>
</dbReference>
<dbReference type="Pfam" id="PF08699">
    <property type="entry name" value="ArgoL1"/>
    <property type="match status" value="1"/>
</dbReference>
<dbReference type="InterPro" id="IPR003165">
    <property type="entry name" value="Piwi"/>
</dbReference>
<feature type="region of interest" description="Disordered" evidence="1">
    <location>
        <begin position="1"/>
        <end position="93"/>
    </location>
</feature>
<dbReference type="CDD" id="cd02846">
    <property type="entry name" value="PAZ_argonaute_like"/>
    <property type="match status" value="1"/>
</dbReference>
<feature type="compositionally biased region" description="Gly residues" evidence="1">
    <location>
        <begin position="60"/>
        <end position="79"/>
    </location>
</feature>
<feature type="domain" description="Piwi" evidence="2">
    <location>
        <begin position="682"/>
        <end position="1001"/>
    </location>
</feature>
<dbReference type="PROSITE" id="PS50822">
    <property type="entry name" value="PIWI"/>
    <property type="match status" value="1"/>
</dbReference>
<dbReference type="Pfam" id="PF02171">
    <property type="entry name" value="Piwi"/>
    <property type="match status" value="1"/>
</dbReference>
<evidence type="ECO:0000313" key="3">
    <source>
        <dbReference type="EMBL" id="RDW89005.1"/>
    </source>
</evidence>
<dbReference type="SUPFAM" id="SSF53098">
    <property type="entry name" value="Ribonuclease H-like"/>
    <property type="match status" value="1"/>
</dbReference>
<dbReference type="SMART" id="SM01163">
    <property type="entry name" value="DUF1785"/>
    <property type="match status" value="1"/>
</dbReference>
<dbReference type="Gene3D" id="3.30.420.10">
    <property type="entry name" value="Ribonuclease H-like superfamily/Ribonuclease H"/>
    <property type="match status" value="1"/>
</dbReference>
<dbReference type="Gene3D" id="3.40.50.2300">
    <property type="match status" value="1"/>
</dbReference>
<evidence type="ECO:0000259" key="2">
    <source>
        <dbReference type="PROSITE" id="PS50822"/>
    </source>
</evidence>
<keyword evidence="4" id="KW-1185">Reference proteome</keyword>
<sequence length="1041" mass="113185">MSFSGFDNRGGGRGRGGPRGGGGGDRGGGGGDRGRGGGDRGRGGGDRGRGGGDRGRGGGDRGGGFRGGRGGGGRGGRGGFAAPIQVFSDPNSSITPDATITKIENDYMTSAAGIGALKLTATFPPRPGHGTLGQKLTVFANYFELKSVKDLSLTRYNVEVSPQATGKKLKRIFELLLENPEFDGVASEFKSLIISRRPLNIPDPYVTEIRYLSEGQDEPKTNAQVYRVRVITPTTLAVSDMVNYLRATSNTSPAFPQKYEVIQGLNALMGHSANIRPNITSIGQNRHFTILPRDPSNSHPLGGGLESLRGFVQSVRAATGRMLINVNVSHGIFLQPGLLSSLYPQLGLGSRHKLEAKIKRIRVALTHLPGSKDKKNNLVIPRVKTIFGLASVNDGSGSPNPPRVSNFAAGPKDVKFWLSDVPPSAPKGTKPPSKKKQPSATNLPNNAYVSVYDYFKHKYPMIVLNERNPVVNVGNRENPSYLPAEVCKVLEGQTIKRRLSPEQTKNLINFAVRLPAANATSITTDGIATLGHGDPNLSRFGLSVSAGLVTVPARQLPAPGVRYKNLAGKDFIVDPRDGSWNMRDVKFHTGSSIDPWTYLHIRSNRTGHRDIFNDQDLLSHTVQEFVKFLNRSGIKAAPPMRGPSGYFPALTMVDGDDYANDRQVRHLFTAMSQAPATARPKFVLVILPYNETAIYNSIKTAADTGAGIHTICVVGSKFGKEQGQPQYFGNISLKFNLKAGGINQTVDPKKLGIISEGKTMVVGIDVTHPSPGSKDDAPSVAAIVASVNHILGQWPSDFKSQEGRKEMVAALEMMFLGRLTMWQKHNKDLPENILIYRDGVSEGQYQILLDTELPLIRRACVQKYPANQTKAGFPKISIVVCGKRHNTRFYPTSEQNADKNSNCRNGTVVDRGITEVRAWDFFLQAHTSIKGTARPCHYYVVLDEIFAGRAVKPPHKNNADALEDLTHNMCYLFGRATKGVSLCPPAYYADVLCTRTRCYMSEYFDPVESSSAPSVSSTGTSQFSMRNIQVHEAIKDSMYYI</sequence>
<dbReference type="PANTHER" id="PTHR22891">
    <property type="entry name" value="EUKARYOTIC TRANSLATION INITIATION FACTOR 2C"/>
    <property type="match status" value="1"/>
</dbReference>
<evidence type="ECO:0000256" key="1">
    <source>
        <dbReference type="SAM" id="MobiDB-lite"/>
    </source>
</evidence>
<name>A0A3D8SRR8_9HELO</name>
<gene>
    <name evidence="3" type="ORF">BP6252_01037</name>
</gene>
<dbReference type="EMBL" id="PDLM01000001">
    <property type="protein sequence ID" value="RDW89005.1"/>
    <property type="molecule type" value="Genomic_DNA"/>
</dbReference>
<dbReference type="InterPro" id="IPR045246">
    <property type="entry name" value="Piwi_ago-like"/>
</dbReference>
<proteinExistence type="predicted"/>
<dbReference type="Gene3D" id="2.170.260.10">
    <property type="entry name" value="paz domain"/>
    <property type="match status" value="1"/>
</dbReference>
<dbReference type="GO" id="GO:0003723">
    <property type="term" value="F:RNA binding"/>
    <property type="evidence" value="ECO:0007669"/>
    <property type="project" value="InterPro"/>
</dbReference>
<dbReference type="CDD" id="cd04657">
    <property type="entry name" value="Piwi_ago-like"/>
    <property type="match status" value="1"/>
</dbReference>
<dbReference type="Pfam" id="PF16486">
    <property type="entry name" value="ArgoN"/>
    <property type="match status" value="1"/>
</dbReference>
<dbReference type="STRING" id="1849047.A0A3D8SRR8"/>
<dbReference type="InterPro" id="IPR003100">
    <property type="entry name" value="PAZ_dom"/>
</dbReference>
<dbReference type="OrthoDB" id="10252740at2759"/>
<evidence type="ECO:0000313" key="4">
    <source>
        <dbReference type="Proteomes" id="UP000256645"/>
    </source>
</evidence>
<dbReference type="InterPro" id="IPR012337">
    <property type="entry name" value="RNaseH-like_sf"/>
</dbReference>
<accession>A0A3D8SRR8</accession>
<dbReference type="Proteomes" id="UP000256645">
    <property type="component" value="Unassembled WGS sequence"/>
</dbReference>
<dbReference type="SUPFAM" id="SSF101690">
    <property type="entry name" value="PAZ domain"/>
    <property type="match status" value="1"/>
</dbReference>
<feature type="compositionally biased region" description="Gly residues" evidence="1">
    <location>
        <begin position="8"/>
        <end position="31"/>
    </location>
</feature>
<protein>
    <submittedName>
        <fullName evidence="3">QDE2 protein</fullName>
    </submittedName>
</protein>
<dbReference type="Pfam" id="PF02170">
    <property type="entry name" value="PAZ"/>
    <property type="match status" value="1"/>
</dbReference>
<dbReference type="InterPro" id="IPR032472">
    <property type="entry name" value="ArgoL2"/>
</dbReference>
<feature type="compositionally biased region" description="Basic and acidic residues" evidence="1">
    <location>
        <begin position="32"/>
        <end position="59"/>
    </location>
</feature>
<dbReference type="Pfam" id="PF16488">
    <property type="entry name" value="ArgoL2"/>
    <property type="match status" value="1"/>
</dbReference>
<comment type="caution">
    <text evidence="3">The sequence shown here is derived from an EMBL/GenBank/DDBJ whole genome shotgun (WGS) entry which is preliminary data.</text>
</comment>
<feature type="region of interest" description="Disordered" evidence="1">
    <location>
        <begin position="420"/>
        <end position="442"/>
    </location>
</feature>
<dbReference type="InterPro" id="IPR014811">
    <property type="entry name" value="ArgoL1"/>
</dbReference>
<dbReference type="SMART" id="SM00950">
    <property type="entry name" value="Piwi"/>
    <property type="match status" value="1"/>
</dbReference>
<dbReference type="InterPro" id="IPR036397">
    <property type="entry name" value="RNaseH_sf"/>
</dbReference>
<organism evidence="3 4">
    <name type="scientific">Coleophoma cylindrospora</name>
    <dbReference type="NCBI Taxonomy" id="1849047"/>
    <lineage>
        <taxon>Eukaryota</taxon>
        <taxon>Fungi</taxon>
        <taxon>Dikarya</taxon>
        <taxon>Ascomycota</taxon>
        <taxon>Pezizomycotina</taxon>
        <taxon>Leotiomycetes</taxon>
        <taxon>Helotiales</taxon>
        <taxon>Dermateaceae</taxon>
        <taxon>Coleophoma</taxon>
    </lineage>
</organism>
<dbReference type="InterPro" id="IPR036085">
    <property type="entry name" value="PAZ_dom_sf"/>
</dbReference>
<dbReference type="AlphaFoldDB" id="A0A3D8SRR8"/>